<dbReference type="PANTHER" id="PTHR41786">
    <property type="entry name" value="MOTILITY ACCESSORY FACTOR MAF"/>
    <property type="match status" value="1"/>
</dbReference>
<protein>
    <submittedName>
        <fullName evidence="2">Motility accessory factor</fullName>
    </submittedName>
</protein>
<evidence type="ECO:0000313" key="3">
    <source>
        <dbReference type="Proteomes" id="UP000043437"/>
    </source>
</evidence>
<evidence type="ECO:0000313" key="2">
    <source>
        <dbReference type="EMBL" id="CRF52137.1"/>
    </source>
</evidence>
<reference evidence="3" key="1">
    <citation type="submission" date="2014-12" db="EMBL/GenBank/DDBJ databases">
        <authorList>
            <person name="Jaenicke S."/>
        </authorList>
    </citation>
    <scope>NUCLEOTIDE SEQUENCE [LARGE SCALE GENOMIC DNA]</scope>
</reference>
<dbReference type="EMBL" id="CDMG01000002">
    <property type="protein sequence ID" value="CRF52137.1"/>
    <property type="molecule type" value="Genomic_DNA"/>
</dbReference>
<feature type="domain" description="6-hydroxymethylpterin diphosphokinase MptE-like" evidence="1">
    <location>
        <begin position="206"/>
        <end position="381"/>
    </location>
</feature>
<organism evidence="2 3">
    <name type="scientific">Helicobacter ailurogastricus</name>
    <dbReference type="NCBI Taxonomy" id="1578720"/>
    <lineage>
        <taxon>Bacteria</taxon>
        <taxon>Pseudomonadati</taxon>
        <taxon>Campylobacterota</taxon>
        <taxon>Epsilonproteobacteria</taxon>
        <taxon>Campylobacterales</taxon>
        <taxon>Helicobacteraceae</taxon>
        <taxon>Helicobacter</taxon>
    </lineage>
</organism>
<name>A0A0K2Y1B9_9HELI</name>
<dbReference type="InterPro" id="IPR002826">
    <property type="entry name" value="MptE-like"/>
</dbReference>
<dbReference type="Pfam" id="PF01973">
    <property type="entry name" value="MptE-like"/>
    <property type="match status" value="1"/>
</dbReference>
<dbReference type="PANTHER" id="PTHR41786:SF1">
    <property type="entry name" value="6-HYDROXYMETHYLPTERIN DIPHOSPHOKINASE MPTE-LIKE DOMAIN-CONTAINING PROTEIN"/>
    <property type="match status" value="1"/>
</dbReference>
<dbReference type="AlphaFoldDB" id="A0A0K2Y1B9"/>
<accession>A0A0K2Y1B9</accession>
<evidence type="ECO:0000259" key="1">
    <source>
        <dbReference type="Pfam" id="PF01973"/>
    </source>
</evidence>
<sequence>MGMPSIYETNLEALRLRDPLLAQRLLGVQSNTKYEVFMQQDDFNIIDTDTNTPIFAHKPLEENLQKFKGLSHYAYTPYLYFYGAGNGVLFRLLLAYDQIKRIVIIEPEVEILFIIFNLLDFSEEIKTDRLIFLLQSACSYQMIASLFNMDKKACLYAKVFELHITYPYYERYMQEVQRINADFTKALENAAIGVGNDARDAIIGIKHHVANLPYVLKSPTLLDLLSSLKKRNATHNTAIIVSTGPSLNKQLPLLKEIAPFATLFCIDASFPILAKEGIKPDLVFSLERVEATAKFYTDTPKEAQEGVIFAITSIVHPTLHQAITKGIKQFSLRPFGYTSLFGLHEYGYLGIGMSAANMAYELVVHARFARCIFIGQDLSFGANGHSHALGALYGADEIAPKEAGSKVFTPAYGGRGVVETTRIWKLFLDFFEKDIYHTPYSLEVINATEGGARIQGTLELPFKEAIERVRSDCNLAPKTPLQLTPPSPSMSAQKLKAAHEMCLDVLDYSKLCKERIEALFLEVAPFLEHVEELNKKAQLESLDLDKLEELSQKINDIKGLFDEPEFNYCFNDAIQSYIFHQELDIAKIVVKPTPTKEELQAKQLDWIYAHKYWLFSLAGGIDCVMEVIKQALQTWPQDR</sequence>
<gene>
    <name evidence="2" type="ORF">HAL07_02630</name>
</gene>
<dbReference type="Proteomes" id="UP000043437">
    <property type="component" value="Unassembled WGS sequence"/>
</dbReference>
<proteinExistence type="predicted"/>